<proteinExistence type="predicted"/>
<sequence length="952" mass="105458">MAQSAPEGAGDRMMPYFPRSGPKHTSKLLLQQLPPPPKVVGPVFDSMRSKEPLPAFDQKTHDQNYGGPSESGEALLPPPPIEFPDRYLVPTLARNERLRLTLLWYHTKQIEQDQRLLAEIDTLVRSAQKAIGWEFAIAGILNESTYRRLAAVNLPLAVLPRRESTCSHTINQGLDSVFMVLDMSKDWRFRCSPHSEIGGLRSYAGAPLRFTTDNGVELPLGSLCVASNTPQKPLKKDQRESLTSFSELISSAIANNTRERRLRKRQEMSELLSVLRSKIDGQDYEESAVGVIRKAYPEAHVSLQVAIDGHVAVEGRSPVRLADVKGGLWEDTALIEQTIMDSNFDELQPGQTVRAIVARCGSSDKYVVVAGLDIHHVFDDFDAWFIFKSAAIIADTLQRRLLKQALEARENFLRGITHQLRTPIHGVLSSTELLAEELTARGLLLQTDVNAASVSPAACINTIRNAGQELMRTVNSILKYNSWAGADSCKLSPYDLSRLESDILPDSLSHIMQDDLQRVSIEFRNELSRPYSIVTDPELLKDCLQEVLLNALQSVAGRPSGIIKLTIRNSEKEPKLIFDIEDNGVGIATLDQSSIFQPFYKVDNFKLGAGLGLTRARQIATSLQGTVELVSSSAAGSHFRVELNNSLIDAPRESDAELNAELNIVLRHLPRNFHCQFNGAAYAHFADHATRYLELHGFQRHAGTDTGLVFTDSNITQLRDAYPSSVIIVFGEAEASIENDQAPGIFAASGPLHTEALKQMLLRADLTYPYLADKTARREASKAQSLVNGVSVVMSTPQIADLAISDTPPLRRDCGDRPIKALLVDDNPINLRILQMYCNKRKIPYATAADGNIAIEQFIKGVVDKEPFTLVLMDLQMPNCDGIEATKAIRAYERENDLCRSFIFMVTGQDWGKDKEASQEAGIDSFMIKPVPPKTLDKHITNCFKSYQPAVG</sequence>
<gene>
    <name evidence="1" type="ORF">NUW58_g6094</name>
</gene>
<name>A0ACC1NZK2_9PEZI</name>
<evidence type="ECO:0000313" key="1">
    <source>
        <dbReference type="EMBL" id="KAJ2984332.1"/>
    </source>
</evidence>
<comment type="caution">
    <text evidence="1">The sequence shown here is derived from an EMBL/GenBank/DDBJ whole genome shotgun (WGS) entry which is preliminary data.</text>
</comment>
<protein>
    <submittedName>
        <fullName evidence="1">Uncharacterized protein</fullName>
    </submittedName>
</protein>
<keyword evidence="2" id="KW-1185">Reference proteome</keyword>
<accession>A0ACC1NZK2</accession>
<reference evidence="1" key="1">
    <citation type="submission" date="2022-10" db="EMBL/GenBank/DDBJ databases">
        <title>Genome Sequence of Xylaria curta.</title>
        <authorList>
            <person name="Buettner E."/>
        </authorList>
    </citation>
    <scope>NUCLEOTIDE SEQUENCE</scope>
    <source>
        <strain evidence="1">Babe10</strain>
    </source>
</reference>
<dbReference type="EMBL" id="JAPDGR010001311">
    <property type="protein sequence ID" value="KAJ2984332.1"/>
    <property type="molecule type" value="Genomic_DNA"/>
</dbReference>
<evidence type="ECO:0000313" key="2">
    <source>
        <dbReference type="Proteomes" id="UP001143856"/>
    </source>
</evidence>
<dbReference type="Proteomes" id="UP001143856">
    <property type="component" value="Unassembled WGS sequence"/>
</dbReference>
<organism evidence="1 2">
    <name type="scientific">Xylaria curta</name>
    <dbReference type="NCBI Taxonomy" id="42375"/>
    <lineage>
        <taxon>Eukaryota</taxon>
        <taxon>Fungi</taxon>
        <taxon>Dikarya</taxon>
        <taxon>Ascomycota</taxon>
        <taxon>Pezizomycotina</taxon>
        <taxon>Sordariomycetes</taxon>
        <taxon>Xylariomycetidae</taxon>
        <taxon>Xylariales</taxon>
        <taxon>Xylariaceae</taxon>
        <taxon>Xylaria</taxon>
    </lineage>
</organism>